<evidence type="ECO:0008006" key="3">
    <source>
        <dbReference type="Google" id="ProtNLM"/>
    </source>
</evidence>
<dbReference type="EMBL" id="CP051684">
    <property type="protein sequence ID" value="QJD90137.1"/>
    <property type="molecule type" value="Genomic_DNA"/>
</dbReference>
<dbReference type="RefSeq" id="WP_169111975.1">
    <property type="nucleotide sequence ID" value="NZ_CP051684.1"/>
</dbReference>
<protein>
    <recommendedName>
        <fullName evidence="3">DUF1496 domain-containing protein</fullName>
    </recommendedName>
</protein>
<name>A0ABX6MBD1_9BURK</name>
<dbReference type="Proteomes" id="UP000503117">
    <property type="component" value="Chromosome"/>
</dbReference>
<evidence type="ECO:0000313" key="1">
    <source>
        <dbReference type="EMBL" id="QJD90137.1"/>
    </source>
</evidence>
<gene>
    <name evidence="1" type="ORF">HH213_08525</name>
</gene>
<organism evidence="1 2">
    <name type="scientific">Duganella dendranthematis</name>
    <dbReference type="NCBI Taxonomy" id="2728021"/>
    <lineage>
        <taxon>Bacteria</taxon>
        <taxon>Pseudomonadati</taxon>
        <taxon>Pseudomonadota</taxon>
        <taxon>Betaproteobacteria</taxon>
        <taxon>Burkholderiales</taxon>
        <taxon>Oxalobacteraceae</taxon>
        <taxon>Telluria group</taxon>
        <taxon>Duganella</taxon>
    </lineage>
</organism>
<proteinExistence type="predicted"/>
<evidence type="ECO:0000313" key="2">
    <source>
        <dbReference type="Proteomes" id="UP000503117"/>
    </source>
</evidence>
<reference evidence="1 2" key="1">
    <citation type="submission" date="2020-04" db="EMBL/GenBank/DDBJ databases">
        <title>Genome sequencing of novel species.</title>
        <authorList>
            <person name="Heo J."/>
            <person name="Kim S.-J."/>
            <person name="Kim J.-S."/>
            <person name="Hong S.-B."/>
            <person name="Kwon S.-W."/>
        </authorList>
    </citation>
    <scope>NUCLEOTIDE SEQUENCE [LARGE SCALE GENOMIC DNA]</scope>
    <source>
        <strain evidence="1 2">AF9R3</strain>
    </source>
</reference>
<keyword evidence="2" id="KW-1185">Reference proteome</keyword>
<accession>A0ABX6MBD1</accession>
<sequence>MRIIAFALLTLPIAAISSPTEKPRDESEQARFQFVEVLEVTPQYVQVPCESCGPMPDLRFDGTKFRYRCDGQLYENWTAAALQTGRRIQVVDCSKVVVTKNRQPVFEDKKHQ</sequence>